<gene>
    <name evidence="1" type="ORF">P691DRAFT_621809</name>
</gene>
<evidence type="ECO:0000313" key="2">
    <source>
        <dbReference type="Proteomes" id="UP000807342"/>
    </source>
</evidence>
<dbReference type="Proteomes" id="UP000807342">
    <property type="component" value="Unassembled WGS sequence"/>
</dbReference>
<protein>
    <submittedName>
        <fullName evidence="1">Uncharacterized protein</fullName>
    </submittedName>
</protein>
<dbReference type="AlphaFoldDB" id="A0A9P5X2J9"/>
<name>A0A9P5X2J9_9AGAR</name>
<evidence type="ECO:0000313" key="1">
    <source>
        <dbReference type="EMBL" id="KAF9443338.1"/>
    </source>
</evidence>
<sequence length="124" mass="13408">MSTVHVSCGIFTGPPLSTDGGDPQIFSRGSKWSQGIYSCSSATRASIQTVTFSTNSSTDLQDMYIARATSGPNVLWATEKVSMNLPEIDLLWGRVDDRYEGSDSLWTIRAETFYLPAGSSSVLA</sequence>
<feature type="non-terminal residue" evidence="1">
    <location>
        <position position="124"/>
    </location>
</feature>
<organism evidence="1 2">
    <name type="scientific">Macrolepiota fuliginosa MF-IS2</name>
    <dbReference type="NCBI Taxonomy" id="1400762"/>
    <lineage>
        <taxon>Eukaryota</taxon>
        <taxon>Fungi</taxon>
        <taxon>Dikarya</taxon>
        <taxon>Basidiomycota</taxon>
        <taxon>Agaricomycotina</taxon>
        <taxon>Agaricomycetes</taxon>
        <taxon>Agaricomycetidae</taxon>
        <taxon>Agaricales</taxon>
        <taxon>Agaricineae</taxon>
        <taxon>Agaricaceae</taxon>
        <taxon>Macrolepiota</taxon>
    </lineage>
</organism>
<dbReference type="EMBL" id="MU151488">
    <property type="protein sequence ID" value="KAF9443338.1"/>
    <property type="molecule type" value="Genomic_DNA"/>
</dbReference>
<dbReference type="OrthoDB" id="3034003at2759"/>
<accession>A0A9P5X2J9</accession>
<comment type="caution">
    <text evidence="1">The sequence shown here is derived from an EMBL/GenBank/DDBJ whole genome shotgun (WGS) entry which is preliminary data.</text>
</comment>
<proteinExistence type="predicted"/>
<keyword evidence="2" id="KW-1185">Reference proteome</keyword>
<reference evidence="1" key="1">
    <citation type="submission" date="2020-11" db="EMBL/GenBank/DDBJ databases">
        <authorList>
            <consortium name="DOE Joint Genome Institute"/>
            <person name="Ahrendt S."/>
            <person name="Riley R."/>
            <person name="Andreopoulos W."/>
            <person name="Labutti K."/>
            <person name="Pangilinan J."/>
            <person name="Ruiz-Duenas F.J."/>
            <person name="Barrasa J.M."/>
            <person name="Sanchez-Garcia M."/>
            <person name="Camarero S."/>
            <person name="Miyauchi S."/>
            <person name="Serrano A."/>
            <person name="Linde D."/>
            <person name="Babiker R."/>
            <person name="Drula E."/>
            <person name="Ayuso-Fernandez I."/>
            <person name="Pacheco R."/>
            <person name="Padilla G."/>
            <person name="Ferreira P."/>
            <person name="Barriuso J."/>
            <person name="Kellner H."/>
            <person name="Castanera R."/>
            <person name="Alfaro M."/>
            <person name="Ramirez L."/>
            <person name="Pisabarro A.G."/>
            <person name="Kuo A."/>
            <person name="Tritt A."/>
            <person name="Lipzen A."/>
            <person name="He G."/>
            <person name="Yan M."/>
            <person name="Ng V."/>
            <person name="Cullen D."/>
            <person name="Martin F."/>
            <person name="Rosso M.-N."/>
            <person name="Henrissat B."/>
            <person name="Hibbett D."/>
            <person name="Martinez A.T."/>
            <person name="Grigoriev I.V."/>
        </authorList>
    </citation>
    <scope>NUCLEOTIDE SEQUENCE</scope>
    <source>
        <strain evidence="1">MF-IS2</strain>
    </source>
</reference>